<dbReference type="EMBL" id="JAODUP010000057">
    <property type="protein sequence ID" value="KAK2164922.1"/>
    <property type="molecule type" value="Genomic_DNA"/>
</dbReference>
<feature type="domain" description="ADAMTS cysteine-rich" evidence="6">
    <location>
        <begin position="62"/>
        <end position="130"/>
    </location>
</feature>
<evidence type="ECO:0000259" key="6">
    <source>
        <dbReference type="Pfam" id="PF17771"/>
    </source>
</evidence>
<evidence type="ECO:0000256" key="3">
    <source>
        <dbReference type="ARBA" id="ARBA00022833"/>
    </source>
</evidence>
<name>A0AAD9K4Z6_9ANNE</name>
<dbReference type="Pfam" id="PF17771">
    <property type="entry name" value="ADAMTS_CR_2"/>
    <property type="match status" value="1"/>
</dbReference>
<keyword evidence="2" id="KW-0378">Hydrolase</keyword>
<evidence type="ECO:0000256" key="5">
    <source>
        <dbReference type="ARBA" id="ARBA00023180"/>
    </source>
</evidence>
<proteinExistence type="predicted"/>
<comment type="caution">
    <text evidence="7">The sequence shown here is derived from an EMBL/GenBank/DDBJ whole genome shotgun (WGS) entry which is preliminary data.</text>
</comment>
<dbReference type="GO" id="GO:0046872">
    <property type="term" value="F:metal ion binding"/>
    <property type="evidence" value="ECO:0007669"/>
    <property type="project" value="UniProtKB-KW"/>
</dbReference>
<evidence type="ECO:0000256" key="1">
    <source>
        <dbReference type="ARBA" id="ARBA00022723"/>
    </source>
</evidence>
<evidence type="ECO:0000256" key="2">
    <source>
        <dbReference type="ARBA" id="ARBA00022801"/>
    </source>
</evidence>
<keyword evidence="3" id="KW-0862">Zinc</keyword>
<evidence type="ECO:0000313" key="8">
    <source>
        <dbReference type="Proteomes" id="UP001208570"/>
    </source>
</evidence>
<sequence>MAVSPGQINERNIFNLFKFSPCSISDFRRFLNRLTRLEQNCLLHRNNSYIDYSYQNIYEKLGERYSPDEQCKNIFGLYSFYCGGGQNDASICLMMMCWDPGLGRCVSSVEQRAADGTPCGSKKWCVMGQCKYDSRAAYFKSDNCIYGDYKGFILDSRARYTCSNIKPHKCYEAKKRRMCCQTCDRLRIGPKGCEYGDREPEYCRTEVERQHCYDANIRSKCCKFCKQLERENAPPGCEYGDKQRFCQTIHAYNCYQSAWLCCETCQKMDLSLLGCKYGDKVSWCRYYDNKPYMCYDATVQSTCCNMCRKAATGPPGCEWGDRWPSCSLEDCKSYPRRRNCCKTCASMSISVSYKGSSCKDKASWCRTIHPSSCYRSSERRTCCSTCESHHTGPSDCPYGDRFSWCDSRKHCRRPQERADCCRSCS</sequence>
<accession>A0AAD9K4Z6</accession>
<gene>
    <name evidence="7" type="ORF">LSH36_57g00047</name>
</gene>
<dbReference type="AlphaFoldDB" id="A0AAD9K4Z6"/>
<reference evidence="7" key="1">
    <citation type="journal article" date="2023" name="Mol. Biol. Evol.">
        <title>Third-Generation Sequencing Reveals the Adaptive Role of the Epigenome in Three Deep-Sea Polychaetes.</title>
        <authorList>
            <person name="Perez M."/>
            <person name="Aroh O."/>
            <person name="Sun Y."/>
            <person name="Lan Y."/>
            <person name="Juniper S.K."/>
            <person name="Young C.R."/>
            <person name="Angers B."/>
            <person name="Qian P.Y."/>
        </authorList>
    </citation>
    <scope>NUCLEOTIDE SEQUENCE</scope>
    <source>
        <strain evidence="7">P08H-3</strain>
    </source>
</reference>
<keyword evidence="4" id="KW-1015">Disulfide bond</keyword>
<dbReference type="Gene3D" id="3.40.1620.60">
    <property type="match status" value="1"/>
</dbReference>
<evidence type="ECO:0000313" key="7">
    <source>
        <dbReference type="EMBL" id="KAK2164922.1"/>
    </source>
</evidence>
<organism evidence="7 8">
    <name type="scientific">Paralvinella palmiformis</name>
    <dbReference type="NCBI Taxonomy" id="53620"/>
    <lineage>
        <taxon>Eukaryota</taxon>
        <taxon>Metazoa</taxon>
        <taxon>Spiralia</taxon>
        <taxon>Lophotrochozoa</taxon>
        <taxon>Annelida</taxon>
        <taxon>Polychaeta</taxon>
        <taxon>Sedentaria</taxon>
        <taxon>Canalipalpata</taxon>
        <taxon>Terebellida</taxon>
        <taxon>Terebelliformia</taxon>
        <taxon>Alvinellidae</taxon>
        <taxon>Paralvinella</taxon>
    </lineage>
</organism>
<keyword evidence="8" id="KW-1185">Reference proteome</keyword>
<dbReference type="InterPro" id="IPR041645">
    <property type="entry name" value="ADAMTS_CR_2"/>
</dbReference>
<keyword evidence="1" id="KW-0479">Metal-binding</keyword>
<keyword evidence="5" id="KW-0325">Glycoprotein</keyword>
<dbReference type="Proteomes" id="UP001208570">
    <property type="component" value="Unassembled WGS sequence"/>
</dbReference>
<dbReference type="GO" id="GO:0016787">
    <property type="term" value="F:hydrolase activity"/>
    <property type="evidence" value="ECO:0007669"/>
    <property type="project" value="UniProtKB-KW"/>
</dbReference>
<protein>
    <recommendedName>
        <fullName evidence="6">ADAMTS cysteine-rich domain-containing protein</fullName>
    </recommendedName>
</protein>
<evidence type="ECO:0000256" key="4">
    <source>
        <dbReference type="ARBA" id="ARBA00023157"/>
    </source>
</evidence>